<name>A0A0F9MD37_9ZZZZ</name>
<evidence type="ECO:0008006" key="2">
    <source>
        <dbReference type="Google" id="ProtNLM"/>
    </source>
</evidence>
<protein>
    <recommendedName>
        <fullName evidence="2">Ribbon-helix-helix protein CopG domain-containing protein</fullName>
    </recommendedName>
</protein>
<gene>
    <name evidence="1" type="ORF">LCGC14_1474350</name>
</gene>
<evidence type="ECO:0000313" key="1">
    <source>
        <dbReference type="EMBL" id="KKM67117.1"/>
    </source>
</evidence>
<proteinExistence type="predicted"/>
<dbReference type="AlphaFoldDB" id="A0A0F9MD37"/>
<dbReference type="EMBL" id="LAZR01010406">
    <property type="protein sequence ID" value="KKM67117.1"/>
    <property type="molecule type" value="Genomic_DNA"/>
</dbReference>
<sequence length="71" mass="7865">MSKQIRVSDAHYKVLSEMSKELKITRVEILGNAIGLIKKLVDNNATSVKMVCGDQEKEILITLLMGFVDAS</sequence>
<reference evidence="1" key="1">
    <citation type="journal article" date="2015" name="Nature">
        <title>Complex archaea that bridge the gap between prokaryotes and eukaryotes.</title>
        <authorList>
            <person name="Spang A."/>
            <person name="Saw J.H."/>
            <person name="Jorgensen S.L."/>
            <person name="Zaremba-Niedzwiedzka K."/>
            <person name="Martijn J."/>
            <person name="Lind A.E."/>
            <person name="van Eijk R."/>
            <person name="Schleper C."/>
            <person name="Guy L."/>
            <person name="Ettema T.J."/>
        </authorList>
    </citation>
    <scope>NUCLEOTIDE SEQUENCE</scope>
</reference>
<comment type="caution">
    <text evidence="1">The sequence shown here is derived from an EMBL/GenBank/DDBJ whole genome shotgun (WGS) entry which is preliminary data.</text>
</comment>
<organism evidence="1">
    <name type="scientific">marine sediment metagenome</name>
    <dbReference type="NCBI Taxonomy" id="412755"/>
    <lineage>
        <taxon>unclassified sequences</taxon>
        <taxon>metagenomes</taxon>
        <taxon>ecological metagenomes</taxon>
    </lineage>
</organism>
<accession>A0A0F9MD37</accession>